<dbReference type="RefSeq" id="WP_182840220.1">
    <property type="nucleotide sequence ID" value="NZ_BAAABQ010000097.1"/>
</dbReference>
<sequence length="226" mass="23743">MSDLLLEVIALDARDAEQAEAGGADRIELVCDMAADGLTPTAATARRVLAATDLPVRAMLRDAAGFAPESLTRLCRDAVALRELGVTEFVLGFLDDRGAVDVGVCRTVLGELDGARWTFHRALDNAADPLAAWDEVVELGADTVLTAGSKHGVAQGIPVLRELAARQREGAPVVMAGGGLRVDQVSGLRSAGVRCFHVGSAVRPQGWDHPVSAEAVRSWVELISGD</sequence>
<organism evidence="3 4">
    <name type="scientific">Kutzneria viridogrisea</name>
    <dbReference type="NCBI Taxonomy" id="47990"/>
    <lineage>
        <taxon>Bacteria</taxon>
        <taxon>Bacillati</taxon>
        <taxon>Actinomycetota</taxon>
        <taxon>Actinomycetes</taxon>
        <taxon>Pseudonocardiales</taxon>
        <taxon>Pseudonocardiaceae</taxon>
        <taxon>Kutzneria</taxon>
    </lineage>
</organism>
<proteinExistence type="inferred from homology"/>
<gene>
    <name evidence="3" type="ORF">BC739_008339</name>
</gene>
<name>A0ABR6BW22_9PSEU</name>
<dbReference type="SUPFAM" id="SSF110395">
    <property type="entry name" value="CutC-like"/>
    <property type="match status" value="1"/>
</dbReference>
<evidence type="ECO:0000313" key="3">
    <source>
        <dbReference type="EMBL" id="MBA8931092.1"/>
    </source>
</evidence>
<dbReference type="Proteomes" id="UP000517916">
    <property type="component" value="Unassembled WGS sequence"/>
</dbReference>
<comment type="caution">
    <text evidence="3">The sequence shown here is derived from an EMBL/GenBank/DDBJ whole genome shotgun (WGS) entry which is preliminary data.</text>
</comment>
<evidence type="ECO:0000256" key="2">
    <source>
        <dbReference type="ARBA" id="ARBA00019014"/>
    </source>
</evidence>
<protein>
    <recommendedName>
        <fullName evidence="2">Copper homeostasis protein cutC homolog</fullName>
    </recommendedName>
</protein>
<dbReference type="Pfam" id="PF03932">
    <property type="entry name" value="CutC"/>
    <property type="match status" value="1"/>
</dbReference>
<dbReference type="PANTHER" id="PTHR12598">
    <property type="entry name" value="COPPER HOMEOSTASIS PROTEIN CUTC"/>
    <property type="match status" value="1"/>
</dbReference>
<reference evidence="3 4" key="1">
    <citation type="submission" date="2020-08" db="EMBL/GenBank/DDBJ databases">
        <title>Genomic Encyclopedia of Archaeal and Bacterial Type Strains, Phase II (KMG-II): from individual species to whole genera.</title>
        <authorList>
            <person name="Goeker M."/>
        </authorList>
    </citation>
    <scope>NUCLEOTIDE SEQUENCE [LARGE SCALE GENOMIC DNA]</scope>
    <source>
        <strain evidence="3 4">DSM 43850</strain>
    </source>
</reference>
<accession>A0ABR6BW22</accession>
<dbReference type="PANTHER" id="PTHR12598:SF0">
    <property type="entry name" value="COPPER HOMEOSTASIS PROTEIN CUTC HOMOLOG"/>
    <property type="match status" value="1"/>
</dbReference>
<keyword evidence="4" id="KW-1185">Reference proteome</keyword>
<dbReference type="EMBL" id="JACJID010000008">
    <property type="protein sequence ID" value="MBA8931092.1"/>
    <property type="molecule type" value="Genomic_DNA"/>
</dbReference>
<dbReference type="InterPro" id="IPR036822">
    <property type="entry name" value="CutC-like_dom_sf"/>
</dbReference>
<comment type="similarity">
    <text evidence="1">Belongs to the CutC family.</text>
</comment>
<dbReference type="Gene3D" id="3.20.20.380">
    <property type="entry name" value="Copper homeostasis (CutC) domain"/>
    <property type="match status" value="1"/>
</dbReference>
<evidence type="ECO:0000313" key="4">
    <source>
        <dbReference type="Proteomes" id="UP000517916"/>
    </source>
</evidence>
<evidence type="ECO:0000256" key="1">
    <source>
        <dbReference type="ARBA" id="ARBA00007768"/>
    </source>
</evidence>
<dbReference type="InterPro" id="IPR005627">
    <property type="entry name" value="CutC-like"/>
</dbReference>